<dbReference type="SUPFAM" id="SSF48403">
    <property type="entry name" value="Ankyrin repeat"/>
    <property type="match status" value="1"/>
</dbReference>
<reference evidence="1 2" key="2">
    <citation type="submission" date="2016-08" db="EMBL/GenBank/DDBJ databases">
        <title>Pervasive Adenine N6-methylation of Active Genes in Fungi.</title>
        <authorList>
            <consortium name="DOE Joint Genome Institute"/>
            <person name="Mondo S.J."/>
            <person name="Dannebaum R.O."/>
            <person name="Kuo R.C."/>
            <person name="Labutti K."/>
            <person name="Haridas S."/>
            <person name="Kuo A."/>
            <person name="Salamov A."/>
            <person name="Ahrendt S.R."/>
            <person name="Lipzen A."/>
            <person name="Sullivan W."/>
            <person name="Andreopoulos W.B."/>
            <person name="Clum A."/>
            <person name="Lindquist E."/>
            <person name="Daum C."/>
            <person name="Ramamoorthy G.K."/>
            <person name="Gryganskyi A."/>
            <person name="Culley D."/>
            <person name="Magnuson J.K."/>
            <person name="James T.Y."/>
            <person name="O'Malley M.A."/>
            <person name="Stajich J.E."/>
            <person name="Spatafora J.W."/>
            <person name="Visel A."/>
            <person name="Grigoriev I.V."/>
        </authorList>
    </citation>
    <scope>NUCLEOTIDE SEQUENCE [LARGE SCALE GENOMIC DNA]</scope>
    <source>
        <strain evidence="1 2">S4</strain>
    </source>
</reference>
<gene>
    <name evidence="1" type="ORF">BCR32DRAFT_250548</name>
</gene>
<dbReference type="AlphaFoldDB" id="A0A1Y1VZ16"/>
<protein>
    <submittedName>
        <fullName evidence="1">Uncharacterized protein</fullName>
    </submittedName>
</protein>
<accession>A0A1Y1VZ16</accession>
<dbReference type="Proteomes" id="UP000193944">
    <property type="component" value="Unassembled WGS sequence"/>
</dbReference>
<reference evidence="1 2" key="1">
    <citation type="submission" date="2016-08" db="EMBL/GenBank/DDBJ databases">
        <title>A Parts List for Fungal Cellulosomes Revealed by Comparative Genomics.</title>
        <authorList>
            <consortium name="DOE Joint Genome Institute"/>
            <person name="Haitjema C.H."/>
            <person name="Gilmore S.P."/>
            <person name="Henske J.K."/>
            <person name="Solomon K.V."/>
            <person name="De Groot R."/>
            <person name="Kuo A."/>
            <person name="Mondo S.J."/>
            <person name="Salamov A.A."/>
            <person name="Labutti K."/>
            <person name="Zhao Z."/>
            <person name="Chiniquy J."/>
            <person name="Barry K."/>
            <person name="Brewer H.M."/>
            <person name="Purvine S.O."/>
            <person name="Wright A.T."/>
            <person name="Boxma B."/>
            <person name="Van Alen T."/>
            <person name="Hackstein J.H."/>
            <person name="Baker S.E."/>
            <person name="Grigoriev I.V."/>
            <person name="O'Malley M.A."/>
        </authorList>
    </citation>
    <scope>NUCLEOTIDE SEQUENCE [LARGE SCALE GENOMIC DNA]</scope>
    <source>
        <strain evidence="1 2">S4</strain>
    </source>
</reference>
<evidence type="ECO:0000313" key="1">
    <source>
        <dbReference type="EMBL" id="ORX66084.1"/>
    </source>
</evidence>
<dbReference type="Gene3D" id="1.25.40.20">
    <property type="entry name" value="Ankyrin repeat-containing domain"/>
    <property type="match status" value="1"/>
</dbReference>
<keyword evidence="2" id="KW-1185">Reference proteome</keyword>
<dbReference type="InterPro" id="IPR036770">
    <property type="entry name" value="Ankyrin_rpt-contain_sf"/>
</dbReference>
<dbReference type="Pfam" id="PF12796">
    <property type="entry name" value="Ank_2"/>
    <property type="match status" value="1"/>
</dbReference>
<sequence>MIIKPRNIKKRELIEFINFNKKCGIELKISIQSYHYSNTILISLKYLSSKDLFRFYIYQYQYKILNHTYGTRIGHLIFSLIERKILYPNKSSSFLTRSLRNDYYNKLKSLKLNPKLKLLFTFNNFLVDIPKNSINYENDIHQLKYIINMNTMKKIFQNGDIRLLMFLIENQIINLNHRHESKVLLIYAIRYKNEIIIQYLIDHGVSIQENNDDIIECLTHFYNFKILQVLVANQFDINQQNSKGELLLNYFIKYRFNKIARGLIKCGANINNIINTSSNYESPLICAIRTRNISLIRILMYYGAYAEYETLFSINEYYNCNIFCIDYYNEINNIIHYYRCQNYE</sequence>
<dbReference type="OrthoDB" id="20052at2759"/>
<proteinExistence type="predicted"/>
<name>A0A1Y1VZ16_9FUNG</name>
<evidence type="ECO:0000313" key="2">
    <source>
        <dbReference type="Proteomes" id="UP000193944"/>
    </source>
</evidence>
<dbReference type="EMBL" id="MCFG01000449">
    <property type="protein sequence ID" value="ORX66084.1"/>
    <property type="molecule type" value="Genomic_DNA"/>
</dbReference>
<organism evidence="1 2">
    <name type="scientific">Anaeromyces robustus</name>
    <dbReference type="NCBI Taxonomy" id="1754192"/>
    <lineage>
        <taxon>Eukaryota</taxon>
        <taxon>Fungi</taxon>
        <taxon>Fungi incertae sedis</taxon>
        <taxon>Chytridiomycota</taxon>
        <taxon>Chytridiomycota incertae sedis</taxon>
        <taxon>Neocallimastigomycetes</taxon>
        <taxon>Neocallimastigales</taxon>
        <taxon>Neocallimastigaceae</taxon>
        <taxon>Anaeromyces</taxon>
    </lineage>
</organism>
<comment type="caution">
    <text evidence="1">The sequence shown here is derived from an EMBL/GenBank/DDBJ whole genome shotgun (WGS) entry which is preliminary data.</text>
</comment>
<dbReference type="STRING" id="1754192.A0A1Y1VZ16"/>
<dbReference type="InterPro" id="IPR002110">
    <property type="entry name" value="Ankyrin_rpt"/>
</dbReference>
<dbReference type="SMART" id="SM00248">
    <property type="entry name" value="ANK"/>
    <property type="match status" value="3"/>
</dbReference>